<keyword evidence="1" id="KW-0540">Nuclease</keyword>
<accession>A0A0W8I8Y6</accession>
<evidence type="ECO:0000313" key="1">
    <source>
        <dbReference type="EMBL" id="KUG55629.1"/>
    </source>
</evidence>
<dbReference type="Proteomes" id="UP000054837">
    <property type="component" value="Unassembled WGS sequence"/>
</dbReference>
<dbReference type="EMBL" id="LQBL01000022">
    <property type="protein sequence ID" value="KUG55629.1"/>
    <property type="molecule type" value="Genomic_DNA"/>
</dbReference>
<dbReference type="GO" id="GO:0009036">
    <property type="term" value="F:type II site-specific deoxyribonuclease activity"/>
    <property type="evidence" value="ECO:0007669"/>
    <property type="project" value="InterPro"/>
</dbReference>
<dbReference type="REBASE" id="146975">
    <property type="entry name" value="Sch85ORF4775P"/>
</dbReference>
<reference evidence="1 2" key="1">
    <citation type="submission" date="2015-12" db="EMBL/GenBank/DDBJ databases">
        <title>Serinicoccus chungangenesis strain CD08_5 genome sequencing and assembly.</title>
        <authorList>
            <person name="Chander A.M."/>
            <person name="Kaur G."/>
            <person name="Nair G.R."/>
            <person name="Dhawan D.K."/>
            <person name="Kochhar R.K."/>
            <person name="Mayilraj S."/>
            <person name="Bhadada S.K."/>
        </authorList>
    </citation>
    <scope>NUCLEOTIDE SEQUENCE [LARGE SCALE GENOMIC DNA]</scope>
    <source>
        <strain evidence="1 2">CD08_5</strain>
    </source>
</reference>
<evidence type="ECO:0000313" key="2">
    <source>
        <dbReference type="Proteomes" id="UP000054837"/>
    </source>
</evidence>
<keyword evidence="1" id="KW-0255">Endonuclease</keyword>
<name>A0A0W8I8Y6_9MICO</name>
<comment type="caution">
    <text evidence="1">The sequence shown here is derived from an EMBL/GenBank/DDBJ whole genome shotgun (WGS) entry which is preliminary data.</text>
</comment>
<dbReference type="GO" id="GO:0003677">
    <property type="term" value="F:DNA binding"/>
    <property type="evidence" value="ECO:0007669"/>
    <property type="project" value="InterPro"/>
</dbReference>
<keyword evidence="2" id="KW-1185">Reference proteome</keyword>
<dbReference type="Pfam" id="PF09572">
    <property type="entry name" value="RE_XamI"/>
    <property type="match status" value="1"/>
</dbReference>
<dbReference type="AlphaFoldDB" id="A0A0W8I8Y6"/>
<organism evidence="1 2">
    <name type="scientific">Serinicoccus chungangensis</name>
    <dbReference type="NCBI Taxonomy" id="767452"/>
    <lineage>
        <taxon>Bacteria</taxon>
        <taxon>Bacillati</taxon>
        <taxon>Actinomycetota</taxon>
        <taxon>Actinomycetes</taxon>
        <taxon>Micrococcales</taxon>
        <taxon>Ornithinimicrobiaceae</taxon>
        <taxon>Serinicoccus</taxon>
    </lineage>
</organism>
<sequence>MAHSPAPRWSQDQLAEHAAMAVRDFRDVRMHEPLEQYLETFDQYRTAVENLIEGTVDLSRLSDEAVEYVTDPHLLTAVRYLASPAVSEDDLKILAEAVLSPGRLRKDPEMAKRVIETVMLGLDRNRFPWVSEDREPSQAEREMAIISTTALIATQRVQTDRRNSAKNVQEDAVAEYLLSIGLTQVANRSVRTARDLPSPGEFCRESLFGSRKADLIVSLWDGRAMPTECKVSNSSTNSVKRLNNDAAKKAKTWNEEFGSANTVPAAVLSGVFKVHNLEQAQADDLTIFWAHDLEAMGAFIESTLS</sequence>
<dbReference type="OrthoDB" id="7431767at2"/>
<keyword evidence="1" id="KW-0378">Hydrolase</keyword>
<proteinExistence type="predicted"/>
<protein>
    <submittedName>
        <fullName evidence="1">Restriction endonuclease</fullName>
    </submittedName>
</protein>
<dbReference type="GO" id="GO:0009307">
    <property type="term" value="P:DNA restriction-modification system"/>
    <property type="evidence" value="ECO:0007669"/>
    <property type="project" value="InterPro"/>
</dbReference>
<dbReference type="InterPro" id="IPR019072">
    <property type="entry name" value="Restrct_endonuc_II_XamI"/>
</dbReference>
<gene>
    <name evidence="1" type="ORF">AVL62_04780</name>
</gene>